<keyword evidence="2" id="KW-1185">Reference proteome</keyword>
<protein>
    <submittedName>
        <fullName evidence="1">EcsC family protein</fullName>
    </submittedName>
</protein>
<dbReference type="Proteomes" id="UP000250369">
    <property type="component" value="Unassembled WGS sequence"/>
</dbReference>
<accession>A0A329MIN5</accession>
<dbReference type="PANTHER" id="PTHR41260:SF1">
    <property type="entry name" value="PROTEIN ECSC"/>
    <property type="match status" value="1"/>
</dbReference>
<dbReference type="RefSeq" id="WP_113033044.1">
    <property type="nucleotide sequence ID" value="NZ_QMFB01000013.1"/>
</dbReference>
<organism evidence="1 2">
    <name type="scientific">Paenibacillus contaminans</name>
    <dbReference type="NCBI Taxonomy" id="450362"/>
    <lineage>
        <taxon>Bacteria</taxon>
        <taxon>Bacillati</taxon>
        <taxon>Bacillota</taxon>
        <taxon>Bacilli</taxon>
        <taxon>Bacillales</taxon>
        <taxon>Paenibacillaceae</taxon>
        <taxon>Paenibacillus</taxon>
    </lineage>
</organism>
<comment type="caution">
    <text evidence="1">The sequence shown here is derived from an EMBL/GenBank/DDBJ whole genome shotgun (WGS) entry which is preliminary data.</text>
</comment>
<dbReference type="PANTHER" id="PTHR41260">
    <property type="entry name" value="PROTEIN ECSC"/>
    <property type="match status" value="1"/>
</dbReference>
<evidence type="ECO:0000313" key="2">
    <source>
        <dbReference type="Proteomes" id="UP000250369"/>
    </source>
</evidence>
<evidence type="ECO:0000313" key="1">
    <source>
        <dbReference type="EMBL" id="RAV19226.1"/>
    </source>
</evidence>
<reference evidence="1 2" key="1">
    <citation type="journal article" date="2009" name="Int. J. Syst. Evol. Microbiol.">
        <title>Paenibacillus contaminans sp. nov., isolated from a contaminated laboratory plate.</title>
        <authorList>
            <person name="Chou J.H."/>
            <person name="Lee J.H."/>
            <person name="Lin M.C."/>
            <person name="Chang P.S."/>
            <person name="Arun A.B."/>
            <person name="Young C.C."/>
            <person name="Chen W.M."/>
        </authorList>
    </citation>
    <scope>NUCLEOTIDE SEQUENCE [LARGE SCALE GENOMIC DNA]</scope>
    <source>
        <strain evidence="1 2">CKOBP-6</strain>
    </source>
</reference>
<sequence length="240" mass="26710">MYEQKIRKELLQWEQSLLKPPGMVEKAAKKLSGKINEKIPERVHNIITGTVKGIVKTSLFGAEFTPNEKVSYKVSLADRDKRADEVISLYKKIAAAEGAGTGAGGILLSVADFPALIAIKMKMLFQLAHVYGFDTHVESERLFLLYVFQLAFSGQDAKPAVYGIVRNWAGRDPLALPKADSVDWEHFQQQYRDAIDLRKMLQMVPGIGAIVGAWANYGLLDELGTAAKNSFRLRRLDTLS</sequence>
<gene>
    <name evidence="1" type="ORF">DQG23_22075</name>
</gene>
<dbReference type="OrthoDB" id="1705901at2"/>
<dbReference type="Pfam" id="PF12787">
    <property type="entry name" value="EcsC"/>
    <property type="match status" value="1"/>
</dbReference>
<dbReference type="AlphaFoldDB" id="A0A329MIN5"/>
<dbReference type="InterPro" id="IPR024787">
    <property type="entry name" value="EcsC"/>
</dbReference>
<dbReference type="EMBL" id="QMFB01000013">
    <property type="protein sequence ID" value="RAV19226.1"/>
    <property type="molecule type" value="Genomic_DNA"/>
</dbReference>
<name>A0A329MIN5_9BACL</name>
<proteinExistence type="predicted"/>